<dbReference type="InterPro" id="IPR003644">
    <property type="entry name" value="Calx_beta"/>
</dbReference>
<dbReference type="GO" id="GO:0016020">
    <property type="term" value="C:membrane"/>
    <property type="evidence" value="ECO:0007669"/>
    <property type="project" value="InterPro"/>
</dbReference>
<dbReference type="InterPro" id="IPR051171">
    <property type="entry name" value="CaCA"/>
</dbReference>
<keyword evidence="10" id="KW-1185">Reference proteome</keyword>
<dbReference type="GO" id="GO:0007154">
    <property type="term" value="P:cell communication"/>
    <property type="evidence" value="ECO:0007669"/>
    <property type="project" value="InterPro"/>
</dbReference>
<dbReference type="GO" id="GO:0030001">
    <property type="term" value="P:metal ion transport"/>
    <property type="evidence" value="ECO:0007669"/>
    <property type="project" value="TreeGrafter"/>
</dbReference>
<dbReference type="SMART" id="SM00237">
    <property type="entry name" value="Calx_beta"/>
    <property type="match status" value="4"/>
</dbReference>
<accession>A0A7U4DPJ4</accession>
<dbReference type="Pfam" id="PF11617">
    <property type="entry name" value="Cu-binding_MopE"/>
    <property type="match status" value="2"/>
</dbReference>
<dbReference type="PROSITE" id="PS00018">
    <property type="entry name" value="EF_HAND_1"/>
    <property type="match status" value="1"/>
</dbReference>
<evidence type="ECO:0000313" key="9">
    <source>
        <dbReference type="EMBL" id="ADW18221.1"/>
    </source>
</evidence>
<evidence type="ECO:0000256" key="2">
    <source>
        <dbReference type="ARBA" id="ARBA00022729"/>
    </source>
</evidence>
<dbReference type="InterPro" id="IPR018247">
    <property type="entry name" value="EF_Hand_1_Ca_BS"/>
</dbReference>
<feature type="signal peptide" evidence="7">
    <location>
        <begin position="1"/>
        <end position="24"/>
    </location>
</feature>
<evidence type="ECO:0000259" key="8">
    <source>
        <dbReference type="SMART" id="SM00237"/>
    </source>
</evidence>
<keyword evidence="1" id="KW-0479">Metal-binding</keyword>
<dbReference type="PANTHER" id="PTHR11878">
    <property type="entry name" value="SODIUM/CALCIUM EXCHANGER"/>
    <property type="match status" value="1"/>
</dbReference>
<dbReference type="InterPro" id="IPR038081">
    <property type="entry name" value="CalX-like_sf"/>
</dbReference>
<keyword evidence="3" id="KW-0677">Repeat</keyword>
<protein>
    <submittedName>
        <fullName evidence="9">Na-Ca exchanger/integrin-beta4</fullName>
    </submittedName>
</protein>
<keyword evidence="5" id="KW-0406">Ion transport</keyword>
<dbReference type="InterPro" id="IPR008707">
    <property type="entry name" value="B-propeller_PilY1"/>
</dbReference>
<evidence type="ECO:0000256" key="6">
    <source>
        <dbReference type="SAM" id="MobiDB-lite"/>
    </source>
</evidence>
<dbReference type="Pfam" id="PF05567">
    <property type="entry name" value="T4P_PilY1"/>
    <property type="match status" value="1"/>
</dbReference>
<evidence type="ECO:0000313" key="10">
    <source>
        <dbReference type="Proteomes" id="UP000006365"/>
    </source>
</evidence>
<dbReference type="Proteomes" id="UP000006365">
    <property type="component" value="Chromosome"/>
</dbReference>
<dbReference type="Pfam" id="PF03160">
    <property type="entry name" value="Calx-beta"/>
    <property type="match status" value="5"/>
</dbReference>
<name>A0A7U4DPJ4_DESPD</name>
<dbReference type="EMBL" id="CP002364">
    <property type="protein sequence ID" value="ADW18221.1"/>
    <property type="molecule type" value="Genomic_DNA"/>
</dbReference>
<sequence length="2704" mass="287033">MKMRWWAGVLAALIMMAVHGRAVADTYSIAAFSGAAVTEHTGTVTLTVQLDKPVAVGDTVQFAVTTAGTATAGSDYTPPAASLTINPGEDNGTITVALADDHLVESTENIVVSLAGDPASNAAGLNQSATITIADDGDTYAVSGFSGVTVSEDGGNANLIVQLNQPVRTGDTVVLDVSHTAGTAAAGSDYTAPASTLTITGDDSVTSGTISVPIINDSLVETAEQFSVGIGANSANVTTGGNSSATVTINDAGDTYAVSGFSGITVDEGAGTATLTVQLNQAVVTGDSVVLNVSHASGTATAGSDYTAPASTLTIAAGADSGTISVPITNDILVEETEQFTVGISASSTNVITTGHESATVTINDDGDTYAVVGFANATVAESVGNVTLTVKLNQPVRTGDTVVFNVSHTPGTAAEGADYTAPASTLTINGDGSVTSGTISVPIINDNLVETAEQFSVGIGANSANVTTAGYTSATVTINVDEKYTIKFINATLEEPSGTPANMPFTVTVTPAVQAQHNGLTFKWRTYGGSAVSGNDFAYTTDQFTLATGDTTLGPANVPVNPDTEDESAEYFYAGPISGGTLPVTVCNFVFATGTITDNDHRIIPSWNTDGIVTLESPAGTPVAITSGSPVPIADKQAAVFTVKADHRIQSVTINGVDPASLSYVTIANAADPKERTYTFTDTTPQQINTHTLNVVFDHQISMKSEGGGTVAHTSGTGQTVHDSGPEGVIADHGGNESFTLTADGGSCVTELEVDGNALGGYASDTDNYTGNTHTFSNVTDSTHSILARFGNATVTVLLGADDGATGTDEDLYVQSHSNGWRAYKADASSNKIDATPFKAGVHGGSFSAPGDTGSCDVRYILVEFLAIDGWQKPADILIDLQNNFIDQQVTGLYDADSHVLSLTATNGTISRSPEGDTWVGQNQYIYPQNTTVTLSAAGKAGWYFSLWKGDIGSATATDPSITVIMDKDRNVEAVFVEPCQDADGDSYTVSSQGGTCSASTEADCDDTNMSIYPGAAEVCGDGIDQDCNGSDLACSGNDKDDDGDGYTENQGDCDDTSTSVAPGLYDDPATAADEDCYDGPKDKGSEVTCVTASDVPANAAVKPAPPLIMFLLDDSGSMDWEFMTSEDNQRFNGDGYVFPCNVIQKTYSDSDYPALSLAERRLWKSQWFGYNRIYFNPSVTYTPWPKWEEVVGSANVRAHEREYNPTATGATFPETAYATGYTHADMDFPRMNSHDASTTYGSMYHPGDSASNRSNYQIELNAEYFTVSAGQQVTVTRTTSSTGTSTYADAVGLSTRYDIQSSVSKGYPVSSFSTTSIPYKPEIIFDNSDSTVYSELGNWYDTTNDPQYAWNGNGRFTEVAGRSAYWGLNLTAAQAGNYYVYVWVNEDSARDGKATYTISYYNTSNQLVSSTYTIDQSYDNGWGKTPRYGARWLRLNSSKIAFKAQTSSATIVVPNAHYYTWNDTDGDGEQEAGEDVYLVTIPGSGYGVGDYSLHYYLFTDADSDNVVDNGELTEKTGAEVPTSVIPKRYDAAGNQITNASQLAYMVRQDFADWFSFYRKRMLTTKAAIGLTVEGMKGVELGLHTINRSVSEPLVEMTTADSAEKVAFLSTIYNIRASGSTPLRRGLYEVGKYFEKGTSGDYSGLLTTSGLGTNQGSTCTSADTSVFWDADKNDDLDTCDDSGGECQRAYVVAMTDGYYNEDFYSIVNIDGNSAYNTYAVLKDSAKYTLADVAMYFYATDLDGGLGDNVPSKGYDENAKQHLVTYTVAFGVAGEYEPDLFPDCLPKCDEPGGADCPLISDLTSLAYSGYSSTGGPYDGKCPAWWTEDPNYSNESPKRIDDLYHAAVNSRGAFLNAADPAELVAAMQTIRDLIEEQTGTASSVSINANKIEEDTLLFQTTYDSSDWNGDVLAKCLDSSGKVAACSKVSCQASCSADYTSCVAACNGDAICEASCTATKTTCTSSCSGESCSESYDACLVNCTTSSCQTACGSARSSCLLNPPEVKWSAAKQIAGVAAADRQIITADIGGNGLPFRWNSLNATMQAQLQQDEYIFNYLRGDSTYERRNDTGGVRNFRNRSSKLGDFINSEPYHYSNTTLGIDWVIVGGNDGMLHIFDGTTGDEVFAYIPQAIFGNLHLLSQEAYTHTAFVDGYVTVKDLGGKVVLVGGLGKGGKGFFALDLTSAAQHKTDIENYASEIVLWEYTTTSTAGYVAAAEVKDNLGYSFSRPQIASTNDSGTDWVLVFGNGYESANGHAVLFTVGLSDFGQIQWTKIIDTGVGNNTSGTECNGLSTPALIFPQGDTINDFVYAGDLLGNLWKFDINAVTKDDWEIYFENSAAVKQPMFQARSEAGYRQPITVQPVITSACPTDEKGYMIIFGTGRILDPGTDFLDQSVQTMYGLWDWSNSWKAAGNTTPEQTYLGTFQAKNTTVATACTSACTATLGTATTSGTCLYDCSGDSDCEADCMSEYASCTTNCGAVRSLSNAATVVGTASAPYVTLLRQTQIWAGGVNYNSDGTKQETVYGATDSDLYDEIIRVVSDNYIDWYLPSEQAEFAASSKKTARHVGWYFDLPANGERIVRDMTIINGKLIFTSTIPSDSPCESGGSSYNWAVDACTGGLLGSAFFDLNKDDEIDADDYINIGTPAKPIYVAPSAFKVEGITPAVTVVDTTGEYQRLYTPEKDELLTPIANVEGTPIIYWRELEWK</sequence>
<evidence type="ECO:0000256" key="7">
    <source>
        <dbReference type="SAM" id="SignalP"/>
    </source>
</evidence>
<dbReference type="InterPro" id="IPR021655">
    <property type="entry name" value="Put_metal-bd"/>
</dbReference>
<proteinExistence type="predicted"/>
<dbReference type="InterPro" id="IPR044060">
    <property type="entry name" value="Bacterial_rp_domain"/>
</dbReference>
<keyword evidence="4" id="KW-0106">Calcium</keyword>
<dbReference type="Gene3D" id="2.60.40.2030">
    <property type="match status" value="5"/>
</dbReference>
<feature type="domain" description="Calx-beta" evidence="8">
    <location>
        <begin position="245"/>
        <end position="345"/>
    </location>
</feature>
<feature type="domain" description="Calx-beta" evidence="8">
    <location>
        <begin position="129"/>
        <end position="231"/>
    </location>
</feature>
<feature type="domain" description="Calx-beta" evidence="8">
    <location>
        <begin position="17"/>
        <end position="115"/>
    </location>
</feature>
<dbReference type="PANTHER" id="PTHR11878:SF65">
    <property type="entry name" value="NA_CA-EXCHANGE PROTEIN, ISOFORM G"/>
    <property type="match status" value="1"/>
</dbReference>
<organism evidence="9 10">
    <name type="scientific">Desulfobulbus propionicus (strain ATCC 33891 / DSM 2032 / VKM B-1956 / 1pr3)</name>
    <dbReference type="NCBI Taxonomy" id="577650"/>
    <lineage>
        <taxon>Bacteria</taxon>
        <taxon>Pseudomonadati</taxon>
        <taxon>Thermodesulfobacteriota</taxon>
        <taxon>Desulfobulbia</taxon>
        <taxon>Desulfobulbales</taxon>
        <taxon>Desulfobulbaceae</taxon>
        <taxon>Desulfobulbus</taxon>
    </lineage>
</organism>
<keyword evidence="2 7" id="KW-0732">Signal</keyword>
<evidence type="ECO:0000256" key="3">
    <source>
        <dbReference type="ARBA" id="ARBA00022737"/>
    </source>
</evidence>
<keyword evidence="5" id="KW-0813">Transport</keyword>
<feature type="region of interest" description="Disordered" evidence="6">
    <location>
        <begin position="1039"/>
        <end position="1079"/>
    </location>
</feature>
<reference evidence="9 10" key="1">
    <citation type="journal article" date="2011" name="Stand. Genomic Sci.">
        <title>Complete genome sequence of Desulfobulbus propionicus type strain (1pr3).</title>
        <authorList>
            <person name="Pagani I."/>
            <person name="Lapidus A."/>
            <person name="Nolan M."/>
            <person name="Lucas S."/>
            <person name="Hammon N."/>
            <person name="Deshpande S."/>
            <person name="Cheng J.F."/>
            <person name="Chertkov O."/>
            <person name="Davenport K."/>
            <person name="Tapia R."/>
            <person name="Han C."/>
            <person name="Goodwin L."/>
            <person name="Pitluck S."/>
            <person name="Liolios K."/>
            <person name="Mavromatis K."/>
            <person name="Ivanova N."/>
            <person name="Mikhailova N."/>
            <person name="Pati A."/>
            <person name="Chen A."/>
            <person name="Palaniappan K."/>
            <person name="Land M."/>
            <person name="Hauser L."/>
            <person name="Chang Y.J."/>
            <person name="Jeffries C.D."/>
            <person name="Detter J.C."/>
            <person name="Brambilla E."/>
            <person name="Kannan K.P."/>
            <person name="Djao O.D."/>
            <person name="Rohde M."/>
            <person name="Pukall R."/>
            <person name="Spring S."/>
            <person name="Goker M."/>
            <person name="Sikorski J."/>
            <person name="Woyke T."/>
            <person name="Bristow J."/>
            <person name="Eisen J.A."/>
            <person name="Markowitz V."/>
            <person name="Hugenholtz P."/>
            <person name="Kyrpides N.C."/>
            <person name="Klenk H.P."/>
        </authorList>
    </citation>
    <scope>NUCLEOTIDE SEQUENCE [LARGE SCALE GENOMIC DNA]</scope>
    <source>
        <strain evidence="10">ATCC 33891 / DSM 2032 / 1pr3</strain>
    </source>
</reference>
<feature type="compositionally biased region" description="Acidic residues" evidence="6">
    <location>
        <begin position="1041"/>
        <end position="1057"/>
    </location>
</feature>
<evidence type="ECO:0000256" key="4">
    <source>
        <dbReference type="ARBA" id="ARBA00022837"/>
    </source>
</evidence>
<feature type="domain" description="Calx-beta" evidence="8">
    <location>
        <begin position="359"/>
        <end position="461"/>
    </location>
</feature>
<dbReference type="Pfam" id="PF18998">
    <property type="entry name" value="Flg_new_2"/>
    <property type="match status" value="1"/>
</dbReference>
<dbReference type="GO" id="GO:0046872">
    <property type="term" value="F:metal ion binding"/>
    <property type="evidence" value="ECO:0007669"/>
    <property type="project" value="UniProtKB-KW"/>
</dbReference>
<gene>
    <name evidence="9" type="ordered locus">Despr_2073</name>
</gene>
<evidence type="ECO:0000256" key="1">
    <source>
        <dbReference type="ARBA" id="ARBA00022723"/>
    </source>
</evidence>
<evidence type="ECO:0000256" key="5">
    <source>
        <dbReference type="ARBA" id="ARBA00023065"/>
    </source>
</evidence>
<dbReference type="SUPFAM" id="SSF141072">
    <property type="entry name" value="CalX-like"/>
    <property type="match status" value="5"/>
</dbReference>
<feature type="chain" id="PRO_5030791967" evidence="7">
    <location>
        <begin position="25"/>
        <end position="2704"/>
    </location>
</feature>
<dbReference type="KEGG" id="dpr:Despr_2073"/>